<dbReference type="GO" id="GO:0009231">
    <property type="term" value="P:riboflavin biosynthetic process"/>
    <property type="evidence" value="ECO:0007669"/>
    <property type="project" value="InterPro"/>
</dbReference>
<evidence type="ECO:0000313" key="2">
    <source>
        <dbReference type="EMBL" id="RJK94912.1"/>
    </source>
</evidence>
<dbReference type="SUPFAM" id="SSF53597">
    <property type="entry name" value="Dihydrofolate reductase-like"/>
    <property type="match status" value="1"/>
</dbReference>
<reference evidence="2 3" key="1">
    <citation type="submission" date="2018-09" db="EMBL/GenBank/DDBJ databases">
        <title>YIM 75000 draft genome.</title>
        <authorList>
            <person name="Tang S."/>
            <person name="Feng Y."/>
        </authorList>
    </citation>
    <scope>NUCLEOTIDE SEQUENCE [LARGE SCALE GENOMIC DNA]</scope>
    <source>
        <strain evidence="2 3">YIM 75000</strain>
    </source>
</reference>
<dbReference type="InterPro" id="IPR050765">
    <property type="entry name" value="Riboflavin_Biosynth_HTPR"/>
</dbReference>
<sequence length="193" mass="20800">MGRLLYSAICSLDGYVADREGGFAWAEPDEEVLAATVELDGPVGTHLYGRRTYELMAAWEGEEPETWSEQSAAFARSWRALDKVVYSTSLQRVGTPRTRLERRFDPDAVRELVRASPADVSVGGPTLGAAALRAGLVDELHLFLVPALVGGGLAALPDGVRLDLRLLEARRFAGGTVLLRYAVEGAQAPVSMS</sequence>
<dbReference type="Proteomes" id="UP000265614">
    <property type="component" value="Unassembled WGS sequence"/>
</dbReference>
<dbReference type="Pfam" id="PF01872">
    <property type="entry name" value="RibD_C"/>
    <property type="match status" value="1"/>
</dbReference>
<dbReference type="GO" id="GO:0008703">
    <property type="term" value="F:5-amino-6-(5-phosphoribosylamino)uracil reductase activity"/>
    <property type="evidence" value="ECO:0007669"/>
    <property type="project" value="InterPro"/>
</dbReference>
<name>A0A3A3Z0D3_9ACTN</name>
<proteinExistence type="predicted"/>
<dbReference type="PANTHER" id="PTHR38011">
    <property type="entry name" value="DIHYDROFOLATE REDUCTASE FAMILY PROTEIN (AFU_ORTHOLOGUE AFUA_8G06820)"/>
    <property type="match status" value="1"/>
</dbReference>
<feature type="domain" description="Bacterial bifunctional deaminase-reductase C-terminal" evidence="1">
    <location>
        <begin position="6"/>
        <end position="178"/>
    </location>
</feature>
<dbReference type="EMBL" id="QZEZ01000006">
    <property type="protein sequence ID" value="RJK94912.1"/>
    <property type="molecule type" value="Genomic_DNA"/>
</dbReference>
<dbReference type="PANTHER" id="PTHR38011:SF11">
    <property type="entry name" value="2,5-DIAMINO-6-RIBOSYLAMINO-4(3H)-PYRIMIDINONE 5'-PHOSPHATE REDUCTASE"/>
    <property type="match status" value="1"/>
</dbReference>
<organism evidence="2 3">
    <name type="scientific">Vallicoccus soli</name>
    <dbReference type="NCBI Taxonomy" id="2339232"/>
    <lineage>
        <taxon>Bacteria</taxon>
        <taxon>Bacillati</taxon>
        <taxon>Actinomycetota</taxon>
        <taxon>Actinomycetes</taxon>
        <taxon>Motilibacterales</taxon>
        <taxon>Vallicoccaceae</taxon>
        <taxon>Vallicoccus</taxon>
    </lineage>
</organism>
<evidence type="ECO:0000313" key="3">
    <source>
        <dbReference type="Proteomes" id="UP000265614"/>
    </source>
</evidence>
<dbReference type="Gene3D" id="3.40.430.10">
    <property type="entry name" value="Dihydrofolate Reductase, subunit A"/>
    <property type="match status" value="1"/>
</dbReference>
<dbReference type="InterPro" id="IPR024072">
    <property type="entry name" value="DHFR-like_dom_sf"/>
</dbReference>
<accession>A0A3A3Z0D3</accession>
<comment type="caution">
    <text evidence="2">The sequence shown here is derived from an EMBL/GenBank/DDBJ whole genome shotgun (WGS) entry which is preliminary data.</text>
</comment>
<dbReference type="InterPro" id="IPR002734">
    <property type="entry name" value="RibDG_C"/>
</dbReference>
<dbReference type="RefSeq" id="WP_119951095.1">
    <property type="nucleotide sequence ID" value="NZ_QZEZ01000006.1"/>
</dbReference>
<protein>
    <submittedName>
        <fullName evidence="2">Deaminase</fullName>
    </submittedName>
</protein>
<evidence type="ECO:0000259" key="1">
    <source>
        <dbReference type="Pfam" id="PF01872"/>
    </source>
</evidence>
<dbReference type="AlphaFoldDB" id="A0A3A3Z0D3"/>
<keyword evidence="3" id="KW-1185">Reference proteome</keyword>
<gene>
    <name evidence="2" type="ORF">D5H78_14075</name>
</gene>
<dbReference type="OrthoDB" id="2313602at2"/>